<dbReference type="PANTHER" id="PTHR11742:SF101">
    <property type="entry name" value="MANNOSYL-OLIGOSACCHARIDE ALPHA-1,2-MANNOSIDASE 1B"/>
    <property type="match status" value="1"/>
</dbReference>
<dbReference type="PRINTS" id="PR00747">
    <property type="entry name" value="GLYHDRLASE47"/>
</dbReference>
<evidence type="ECO:0000313" key="16">
    <source>
        <dbReference type="EMBL" id="KIL63151.1"/>
    </source>
</evidence>
<keyword evidence="17" id="KW-1185">Reference proteome</keyword>
<dbReference type="AlphaFoldDB" id="A0A0C2X1X6"/>
<keyword evidence="12" id="KW-0106">Calcium</keyword>
<evidence type="ECO:0000256" key="1">
    <source>
        <dbReference type="ARBA" id="ARBA00001913"/>
    </source>
</evidence>
<evidence type="ECO:0000256" key="15">
    <source>
        <dbReference type="SAM" id="SignalP"/>
    </source>
</evidence>
<evidence type="ECO:0000256" key="11">
    <source>
        <dbReference type="PIRSR" id="PIRSR601382-1"/>
    </source>
</evidence>
<evidence type="ECO:0000256" key="14">
    <source>
        <dbReference type="RuleBase" id="RU361193"/>
    </source>
</evidence>
<dbReference type="Pfam" id="PF01532">
    <property type="entry name" value="Glyco_hydro_47"/>
    <property type="match status" value="1"/>
</dbReference>
<keyword evidence="12" id="KW-0479">Metal-binding</keyword>
<dbReference type="PROSITE" id="PS51257">
    <property type="entry name" value="PROKAR_LIPOPROTEIN"/>
    <property type="match status" value="1"/>
</dbReference>
<feature type="active site" description="Proton donor" evidence="11">
    <location>
        <position position="122"/>
    </location>
</feature>
<comment type="similarity">
    <text evidence="3 14">Belongs to the glycosyl hydrolase 47 family.</text>
</comment>
<evidence type="ECO:0000256" key="6">
    <source>
        <dbReference type="ARBA" id="ARBA00023157"/>
    </source>
</evidence>
<feature type="active site" description="Proton donor" evidence="11">
    <location>
        <position position="360"/>
    </location>
</feature>
<dbReference type="InterPro" id="IPR001382">
    <property type="entry name" value="Glyco_hydro_47"/>
</dbReference>
<dbReference type="Gene3D" id="1.50.10.10">
    <property type="match status" value="1"/>
</dbReference>
<evidence type="ECO:0000313" key="17">
    <source>
        <dbReference type="Proteomes" id="UP000054549"/>
    </source>
</evidence>
<dbReference type="GO" id="GO:0004571">
    <property type="term" value="F:mannosyl-oligosaccharide 1,2-alpha-mannosidase activity"/>
    <property type="evidence" value="ECO:0007669"/>
    <property type="project" value="UniProtKB-EC"/>
</dbReference>
<dbReference type="InterPro" id="IPR012341">
    <property type="entry name" value="6hp_glycosidase-like_sf"/>
</dbReference>
<comment type="cofactor">
    <cofactor evidence="1 12">
        <name>Ca(2+)</name>
        <dbReference type="ChEBI" id="CHEBI:29108"/>
    </cofactor>
</comment>
<dbReference type="GO" id="GO:0005509">
    <property type="term" value="F:calcium ion binding"/>
    <property type="evidence" value="ECO:0007669"/>
    <property type="project" value="InterPro"/>
</dbReference>
<keyword evidence="5 14" id="KW-0378">Hydrolase</keyword>
<name>A0A0C2X1X6_AMAMK</name>
<protein>
    <recommendedName>
        <fullName evidence="14">alpha-1,2-Mannosidase</fullName>
        <ecNumber evidence="14">3.2.1.-</ecNumber>
    </recommendedName>
</protein>
<dbReference type="GO" id="GO:0036503">
    <property type="term" value="P:ERAD pathway"/>
    <property type="evidence" value="ECO:0007669"/>
    <property type="project" value="UniProtKB-ARBA"/>
</dbReference>
<dbReference type="InterPro" id="IPR036026">
    <property type="entry name" value="Seven-hairpin_glycosidases"/>
</dbReference>
<organism evidence="16 17">
    <name type="scientific">Amanita muscaria (strain Koide BX008)</name>
    <dbReference type="NCBI Taxonomy" id="946122"/>
    <lineage>
        <taxon>Eukaryota</taxon>
        <taxon>Fungi</taxon>
        <taxon>Dikarya</taxon>
        <taxon>Basidiomycota</taxon>
        <taxon>Agaricomycotina</taxon>
        <taxon>Agaricomycetes</taxon>
        <taxon>Agaricomycetidae</taxon>
        <taxon>Agaricales</taxon>
        <taxon>Pluteineae</taxon>
        <taxon>Amanitaceae</taxon>
        <taxon>Amanita</taxon>
    </lineage>
</organism>
<evidence type="ECO:0000256" key="7">
    <source>
        <dbReference type="ARBA" id="ARBA00023180"/>
    </source>
</evidence>
<feature type="binding site" evidence="12">
    <location>
        <position position="491"/>
    </location>
    <ligand>
        <name>Ca(2+)</name>
        <dbReference type="ChEBI" id="CHEBI:29108"/>
    </ligand>
</feature>
<evidence type="ECO:0000256" key="5">
    <source>
        <dbReference type="ARBA" id="ARBA00022801"/>
    </source>
</evidence>
<evidence type="ECO:0000256" key="13">
    <source>
        <dbReference type="PIRSR" id="PIRSR601382-3"/>
    </source>
</evidence>
<dbReference type="OrthoDB" id="8118055at2759"/>
<feature type="active site" evidence="11">
    <location>
        <position position="403"/>
    </location>
</feature>
<dbReference type="Proteomes" id="UP000054549">
    <property type="component" value="Unassembled WGS sequence"/>
</dbReference>
<dbReference type="GO" id="GO:0005783">
    <property type="term" value="C:endoplasmic reticulum"/>
    <property type="evidence" value="ECO:0007669"/>
    <property type="project" value="TreeGrafter"/>
</dbReference>
<keyword evidence="7" id="KW-0325">Glycoprotein</keyword>
<feature type="chain" id="PRO_5002158658" description="alpha-1,2-Mannosidase" evidence="15">
    <location>
        <begin position="24"/>
        <end position="501"/>
    </location>
</feature>
<feature type="disulfide bond" evidence="13">
    <location>
        <begin position="317"/>
        <end position="346"/>
    </location>
</feature>
<evidence type="ECO:0000256" key="2">
    <source>
        <dbReference type="ARBA" id="ARBA00004922"/>
    </source>
</evidence>
<evidence type="ECO:0000256" key="8">
    <source>
        <dbReference type="ARBA" id="ARBA00023295"/>
    </source>
</evidence>
<sequence length="501" mass="54584">MKLSVAVSVAATVGCLNVLLARAGTVQSSNIKLPDSANSDRAAVKQLFDNSYQAYLKFAQGHDEVTPVDGSFTDPRNGWGASIVDGLDTMAIMGEDLTQSLKFISSIDFSKSNTPDSVSVFESTIRYVGGLLSAYELTGKQHQVLVQKAQQLADKLAYAWVGANEIPYGDLDFSTNTPVQQSSNIAEAGSLTLEFGTLSKYTNNQKYADLALKSAKHIANLPAPLPGLAAQDIDPSTGQSIGGYVTWGGGSDSCFEYYLKYTQLFNPSDTILINTWSTAVDSSLKTLFKTSTQGDFSYLADFDDSRRIRHVGSHLACFYGGNWILGGKLLNNQTIVDYGLALTDGCWNTYASTKSGIGPETFAFKSDDGDYTGSSSPPTQNQNDFYNQHGFYITSSDYILRPEVLESNFYAWRATGDVKYYERAQAAVQSFNKTVVYKPNGGAVGLNDVDNPEAGYINETPSFWFAEVLKYLYLTFDDPNNISLDTHVFNTEGHPFKAPAA</sequence>
<dbReference type="PANTHER" id="PTHR11742">
    <property type="entry name" value="MANNOSYL-OLIGOSACCHARIDE ALPHA-1,2-MANNOSIDASE-RELATED"/>
    <property type="match status" value="1"/>
</dbReference>
<keyword evidence="6 13" id="KW-1015">Disulfide bond</keyword>
<dbReference type="SUPFAM" id="SSF48225">
    <property type="entry name" value="Seven-hairpin glycosidases"/>
    <property type="match status" value="1"/>
</dbReference>
<dbReference type="GO" id="GO:0016020">
    <property type="term" value="C:membrane"/>
    <property type="evidence" value="ECO:0007669"/>
    <property type="project" value="InterPro"/>
</dbReference>
<evidence type="ECO:0000256" key="3">
    <source>
        <dbReference type="ARBA" id="ARBA00007658"/>
    </source>
</evidence>
<dbReference type="GO" id="GO:0005975">
    <property type="term" value="P:carbohydrate metabolic process"/>
    <property type="evidence" value="ECO:0007669"/>
    <property type="project" value="InterPro"/>
</dbReference>
<keyword evidence="4 15" id="KW-0732">Signal</keyword>
<dbReference type="InterPro" id="IPR050749">
    <property type="entry name" value="Glycosyl_Hydrolase_47"/>
</dbReference>
<comment type="pathway">
    <text evidence="2">Protein modification; protein glycosylation.</text>
</comment>
<dbReference type="EC" id="3.2.1.-" evidence="14"/>
<dbReference type="HOGENOM" id="CLU_003818_0_2_1"/>
<evidence type="ECO:0000256" key="12">
    <source>
        <dbReference type="PIRSR" id="PIRSR601382-2"/>
    </source>
</evidence>
<evidence type="ECO:0000256" key="9">
    <source>
        <dbReference type="ARBA" id="ARBA00047669"/>
    </source>
</evidence>
<proteinExistence type="inferred from homology"/>
<comment type="catalytic activity">
    <reaction evidence="9">
        <text>N(4)-(alpha-D-Man-(1-&gt;2)-alpha-D-Man-(1-&gt;2)-alpha-D-Man-(1-&gt;3)-[alpha-D-Man-(1-&gt;3)-[alpha-D-Man-(1-&gt;2)-alpha-D-Man-(1-&gt;6)]-alpha-D-Man-(1-&gt;6)]-beta-D-Man-(1-&gt;4)-beta-D-GlcNAc-(1-&gt;4)-beta-D-GlcNAc)-L-asparaginyl-[protein] (N-glucan mannose isomer 8A1,2,3B1,3) + 3 H2O = N(4)-(alpha-D-Man-(1-&gt;3)-[alpha-D-Man-(1-&gt;3)-[alpha-D-Man-(1-&gt;6)]-alpha-D-Man-(1-&gt;6)]-beta-D-Man-(1-&gt;4)-beta-D-GlcNAc-(1-&gt;4)-beta-D-GlcNAc)-L-asparaginyl-[protein] (N-glucan mannose isomer 5A1,2) + 3 beta-D-mannose</text>
        <dbReference type="Rhea" id="RHEA:56028"/>
        <dbReference type="Rhea" id="RHEA-COMP:14358"/>
        <dbReference type="Rhea" id="RHEA-COMP:14367"/>
        <dbReference type="ChEBI" id="CHEBI:15377"/>
        <dbReference type="ChEBI" id="CHEBI:28563"/>
        <dbReference type="ChEBI" id="CHEBI:59087"/>
        <dbReference type="ChEBI" id="CHEBI:60628"/>
        <dbReference type="EC" id="3.2.1.113"/>
    </reaction>
</comment>
<dbReference type="EMBL" id="KN818262">
    <property type="protein sequence ID" value="KIL63151.1"/>
    <property type="molecule type" value="Genomic_DNA"/>
</dbReference>
<keyword evidence="8 14" id="KW-0326">Glycosidase</keyword>
<feature type="signal peptide" evidence="15">
    <location>
        <begin position="1"/>
        <end position="23"/>
    </location>
</feature>
<reference evidence="16 17" key="1">
    <citation type="submission" date="2014-04" db="EMBL/GenBank/DDBJ databases">
        <title>Evolutionary Origins and Diversification of the Mycorrhizal Mutualists.</title>
        <authorList>
            <consortium name="DOE Joint Genome Institute"/>
            <consortium name="Mycorrhizal Genomics Consortium"/>
            <person name="Kohler A."/>
            <person name="Kuo A."/>
            <person name="Nagy L.G."/>
            <person name="Floudas D."/>
            <person name="Copeland A."/>
            <person name="Barry K.W."/>
            <person name="Cichocki N."/>
            <person name="Veneault-Fourrey C."/>
            <person name="LaButti K."/>
            <person name="Lindquist E.A."/>
            <person name="Lipzen A."/>
            <person name="Lundell T."/>
            <person name="Morin E."/>
            <person name="Murat C."/>
            <person name="Riley R."/>
            <person name="Ohm R."/>
            <person name="Sun H."/>
            <person name="Tunlid A."/>
            <person name="Henrissat B."/>
            <person name="Grigoriev I.V."/>
            <person name="Hibbett D.S."/>
            <person name="Martin F."/>
        </authorList>
    </citation>
    <scope>NUCLEOTIDE SEQUENCE [LARGE SCALE GENOMIC DNA]</scope>
    <source>
        <strain evidence="16 17">Koide BX008</strain>
    </source>
</reference>
<gene>
    <name evidence="16" type="ORF">M378DRAFT_164841</name>
</gene>
<feature type="active site" evidence="11">
    <location>
        <position position="252"/>
    </location>
</feature>
<dbReference type="InParanoid" id="A0A0C2X1X6"/>
<evidence type="ECO:0000256" key="4">
    <source>
        <dbReference type="ARBA" id="ARBA00022729"/>
    </source>
</evidence>
<accession>A0A0C2X1X6</accession>
<evidence type="ECO:0000256" key="10">
    <source>
        <dbReference type="ARBA" id="ARBA00048605"/>
    </source>
</evidence>
<dbReference type="STRING" id="946122.A0A0C2X1X6"/>
<comment type="catalytic activity">
    <reaction evidence="10">
        <text>N(4)-(alpha-D-Man-(1-&gt;2)-alpha-D-Man-(1-&gt;2)-alpha-D-Man-(1-&gt;3)-[alpha-D-Man-(1-&gt;2)-alpha-D-Man-(1-&gt;3)-[alpha-D-Man-(1-&gt;2)-alpha-D-Man-(1-&gt;6)]-alpha-D-Man-(1-&gt;6)]-beta-D-Man-(1-&gt;4)-beta-D-GlcNAc-(1-&gt;4)-beta-D-GlcNAc)-L-asparaginyl-[protein] (N-glucan mannose isomer 9A1,2,3B1,2,3) + 4 H2O = N(4)-(alpha-D-Man-(1-&gt;3)-[alpha-D-Man-(1-&gt;3)-[alpha-D-Man-(1-&gt;6)]-alpha-D-Man-(1-&gt;6)]-beta-D-Man-(1-&gt;4)-beta-D-GlcNAc-(1-&gt;4)-beta-D-GlcNAc)-L-asparaginyl-[protein] (N-glucan mannose isomer 5A1,2) + 4 beta-D-mannose</text>
        <dbReference type="Rhea" id="RHEA:56008"/>
        <dbReference type="Rhea" id="RHEA-COMP:14356"/>
        <dbReference type="Rhea" id="RHEA-COMP:14367"/>
        <dbReference type="ChEBI" id="CHEBI:15377"/>
        <dbReference type="ChEBI" id="CHEBI:28563"/>
        <dbReference type="ChEBI" id="CHEBI:59087"/>
        <dbReference type="ChEBI" id="CHEBI:139493"/>
        <dbReference type="EC" id="3.2.1.113"/>
    </reaction>
</comment>